<dbReference type="AlphaFoldDB" id="A0AAV7EMV5"/>
<name>A0AAV7EMV5_ARIFI</name>
<keyword evidence="2" id="KW-1185">Reference proteome</keyword>
<protein>
    <submittedName>
        <fullName evidence="1">Uncharacterized protein</fullName>
    </submittedName>
</protein>
<proteinExistence type="predicted"/>
<dbReference type="Proteomes" id="UP000825729">
    <property type="component" value="Unassembled WGS sequence"/>
</dbReference>
<accession>A0AAV7EMV5</accession>
<gene>
    <name evidence="1" type="ORF">H6P81_009746</name>
</gene>
<organism evidence="1 2">
    <name type="scientific">Aristolochia fimbriata</name>
    <name type="common">White veined hardy Dutchman's pipe vine</name>
    <dbReference type="NCBI Taxonomy" id="158543"/>
    <lineage>
        <taxon>Eukaryota</taxon>
        <taxon>Viridiplantae</taxon>
        <taxon>Streptophyta</taxon>
        <taxon>Embryophyta</taxon>
        <taxon>Tracheophyta</taxon>
        <taxon>Spermatophyta</taxon>
        <taxon>Magnoliopsida</taxon>
        <taxon>Magnoliidae</taxon>
        <taxon>Piperales</taxon>
        <taxon>Aristolochiaceae</taxon>
        <taxon>Aristolochia</taxon>
    </lineage>
</organism>
<comment type="caution">
    <text evidence="1">The sequence shown here is derived from an EMBL/GenBank/DDBJ whole genome shotgun (WGS) entry which is preliminary data.</text>
</comment>
<reference evidence="1 2" key="1">
    <citation type="submission" date="2021-07" db="EMBL/GenBank/DDBJ databases">
        <title>The Aristolochia fimbriata genome: insights into angiosperm evolution, floral development and chemical biosynthesis.</title>
        <authorList>
            <person name="Jiao Y."/>
        </authorList>
    </citation>
    <scope>NUCLEOTIDE SEQUENCE [LARGE SCALE GENOMIC DNA]</scope>
    <source>
        <strain evidence="1">IBCAS-2021</strain>
        <tissue evidence="1">Leaf</tissue>
    </source>
</reference>
<sequence>MFQTLARQTLKAETLHISYKNSPQPQVLNHSYQWKGLKEGNRTGAHHGIHNALLVYKWEVSVPRKEQFLLIGKHWGRPPSHHRL</sequence>
<evidence type="ECO:0000313" key="2">
    <source>
        <dbReference type="Proteomes" id="UP000825729"/>
    </source>
</evidence>
<evidence type="ECO:0000313" key="1">
    <source>
        <dbReference type="EMBL" id="KAG9449781.1"/>
    </source>
</evidence>
<dbReference type="EMBL" id="JAINDJ010000004">
    <property type="protein sequence ID" value="KAG9449781.1"/>
    <property type="molecule type" value="Genomic_DNA"/>
</dbReference>